<dbReference type="RefSeq" id="XP_003288221.1">
    <property type="nucleotide sequence ID" value="XM_003288173.1"/>
</dbReference>
<dbReference type="AlphaFoldDB" id="F0ZLC8"/>
<proteinExistence type="predicted"/>
<evidence type="ECO:0000313" key="4">
    <source>
        <dbReference type="Proteomes" id="UP000001064"/>
    </source>
</evidence>
<dbReference type="InterPro" id="IPR016181">
    <property type="entry name" value="Acyl_CoA_acyltransferase"/>
</dbReference>
<keyword evidence="1" id="KW-0808">Transferase</keyword>
<accession>F0ZLC8</accession>
<dbReference type="GO" id="GO:0016747">
    <property type="term" value="F:acyltransferase activity, transferring groups other than amino-acyl groups"/>
    <property type="evidence" value="ECO:0000318"/>
    <property type="project" value="GO_Central"/>
</dbReference>
<dbReference type="CDD" id="cd04301">
    <property type="entry name" value="NAT_SF"/>
    <property type="match status" value="1"/>
</dbReference>
<dbReference type="KEGG" id="dpp:DICPUDRAFT_33709"/>
<dbReference type="Pfam" id="PF00583">
    <property type="entry name" value="Acetyltransf_1"/>
    <property type="match status" value="1"/>
</dbReference>
<dbReference type="EMBL" id="GL871066">
    <property type="protein sequence ID" value="EGC35234.1"/>
    <property type="molecule type" value="Genomic_DNA"/>
</dbReference>
<dbReference type="VEuPathDB" id="AmoebaDB:DICPUDRAFT_33709"/>
<evidence type="ECO:0000259" key="2">
    <source>
        <dbReference type="PROSITE" id="PS51186"/>
    </source>
</evidence>
<dbReference type="PROSITE" id="PS51186">
    <property type="entry name" value="GNAT"/>
    <property type="match status" value="1"/>
</dbReference>
<dbReference type="InterPro" id="IPR050769">
    <property type="entry name" value="NAT_camello-type"/>
</dbReference>
<name>F0ZLC8_DICPU</name>
<feature type="domain" description="N-acetyltransferase" evidence="2">
    <location>
        <begin position="24"/>
        <end position="203"/>
    </location>
</feature>
<dbReference type="eggNOG" id="ENOG502S8V6">
    <property type="taxonomic scope" value="Eukaryota"/>
</dbReference>
<evidence type="ECO:0000313" key="3">
    <source>
        <dbReference type="EMBL" id="EGC35234.1"/>
    </source>
</evidence>
<dbReference type="SUPFAM" id="SSF55729">
    <property type="entry name" value="Acyl-CoA N-acyltransferases (Nat)"/>
    <property type="match status" value="1"/>
</dbReference>
<dbReference type="OMA" id="ACCQLEH"/>
<dbReference type="PANTHER" id="PTHR13947">
    <property type="entry name" value="GNAT FAMILY N-ACETYLTRANSFERASE"/>
    <property type="match status" value="1"/>
</dbReference>
<dbReference type="GeneID" id="10501652"/>
<dbReference type="InParanoid" id="F0ZLC8"/>
<evidence type="ECO:0000256" key="1">
    <source>
        <dbReference type="ARBA" id="ARBA00022679"/>
    </source>
</evidence>
<dbReference type="STRING" id="5786.F0ZLC8"/>
<dbReference type="Gene3D" id="3.40.630.30">
    <property type="match status" value="1"/>
</dbReference>
<dbReference type="OrthoDB" id="5689at2759"/>
<gene>
    <name evidence="3" type="ORF">DICPUDRAFT_33709</name>
</gene>
<reference evidence="4" key="1">
    <citation type="journal article" date="2011" name="Genome Biol.">
        <title>Comparative genomics of the social amoebae Dictyostelium discoideum and Dictyostelium purpureum.</title>
        <authorList>
            <consortium name="US DOE Joint Genome Institute (JGI-PGF)"/>
            <person name="Sucgang R."/>
            <person name="Kuo A."/>
            <person name="Tian X."/>
            <person name="Salerno W."/>
            <person name="Parikh A."/>
            <person name="Feasley C.L."/>
            <person name="Dalin E."/>
            <person name="Tu H."/>
            <person name="Huang E."/>
            <person name="Barry K."/>
            <person name="Lindquist E."/>
            <person name="Shapiro H."/>
            <person name="Bruce D."/>
            <person name="Schmutz J."/>
            <person name="Salamov A."/>
            <person name="Fey P."/>
            <person name="Gaudet P."/>
            <person name="Anjard C."/>
            <person name="Babu M.M."/>
            <person name="Basu S."/>
            <person name="Bushmanova Y."/>
            <person name="van der Wel H."/>
            <person name="Katoh-Kurasawa M."/>
            <person name="Dinh C."/>
            <person name="Coutinho P.M."/>
            <person name="Saito T."/>
            <person name="Elias M."/>
            <person name="Schaap P."/>
            <person name="Kay R.R."/>
            <person name="Henrissat B."/>
            <person name="Eichinger L."/>
            <person name="Rivero F."/>
            <person name="Putnam N.H."/>
            <person name="West C.M."/>
            <person name="Loomis W.F."/>
            <person name="Chisholm R.L."/>
            <person name="Shaulsky G."/>
            <person name="Strassmann J.E."/>
            <person name="Queller D.C."/>
            <person name="Kuspa A."/>
            <person name="Grigoriev I.V."/>
        </authorList>
    </citation>
    <scope>NUCLEOTIDE SEQUENCE [LARGE SCALE GENOMIC DNA]</scope>
    <source>
        <strain evidence="4">QSDP1</strain>
    </source>
</reference>
<dbReference type="InterPro" id="IPR000182">
    <property type="entry name" value="GNAT_dom"/>
</dbReference>
<dbReference type="PANTHER" id="PTHR13947:SF37">
    <property type="entry name" value="LD18367P"/>
    <property type="match status" value="1"/>
</dbReference>
<sequence>MSPESSPNEVSLNKTSIGKNGIKLHARLIEERDIDIIVQIVNWAYRGKGDIETWTTEKGLVTGPRLTEAMLKEDLAKSEKVMRLMLLEHIITDGANEKRHVVGCVKIDRETEESPDAVLGMLSVDPEYQGKGVGGVLVKLAESEMRNWKNCKESHLHVVNCRDELLSWYRSIGYESTSQTFPFIVKDNTALKDIHFVLLIKKL</sequence>
<dbReference type="Proteomes" id="UP000001064">
    <property type="component" value="Unassembled WGS sequence"/>
</dbReference>
<dbReference type="GO" id="GO:0008080">
    <property type="term" value="F:N-acetyltransferase activity"/>
    <property type="evidence" value="ECO:0007669"/>
    <property type="project" value="InterPro"/>
</dbReference>
<organism evidence="3 4">
    <name type="scientific">Dictyostelium purpureum</name>
    <name type="common">Slime mold</name>
    <dbReference type="NCBI Taxonomy" id="5786"/>
    <lineage>
        <taxon>Eukaryota</taxon>
        <taxon>Amoebozoa</taxon>
        <taxon>Evosea</taxon>
        <taxon>Eumycetozoa</taxon>
        <taxon>Dictyostelia</taxon>
        <taxon>Dictyosteliales</taxon>
        <taxon>Dictyosteliaceae</taxon>
        <taxon>Dictyostelium</taxon>
    </lineage>
</organism>
<protein>
    <recommendedName>
        <fullName evidence="2">N-acetyltransferase domain-containing protein</fullName>
    </recommendedName>
</protein>
<keyword evidence="4" id="KW-1185">Reference proteome</keyword>